<keyword evidence="3" id="KW-1185">Reference proteome</keyword>
<dbReference type="Proteomes" id="UP000008311">
    <property type="component" value="Unassembled WGS sequence"/>
</dbReference>
<accession>B9RCU8</accession>
<dbReference type="AlphaFoldDB" id="B9RCU8"/>
<feature type="domain" description="RNase H type-1" evidence="1">
    <location>
        <begin position="9"/>
        <end position="125"/>
    </location>
</feature>
<gene>
    <name evidence="2" type="ORF">RCOM_1692350</name>
</gene>
<reference evidence="3" key="1">
    <citation type="journal article" date="2010" name="Nat. Biotechnol.">
        <title>Draft genome sequence of the oilseed species Ricinus communis.</title>
        <authorList>
            <person name="Chan A.P."/>
            <person name="Crabtree J."/>
            <person name="Zhao Q."/>
            <person name="Lorenzi H."/>
            <person name="Orvis J."/>
            <person name="Puiu D."/>
            <person name="Melake-Berhan A."/>
            <person name="Jones K.M."/>
            <person name="Redman J."/>
            <person name="Chen G."/>
            <person name="Cahoon E.B."/>
            <person name="Gedil M."/>
            <person name="Stanke M."/>
            <person name="Haas B.J."/>
            <person name="Wortman J.R."/>
            <person name="Fraser-Liggett C.M."/>
            <person name="Ravel J."/>
            <person name="Rabinowicz P.D."/>
        </authorList>
    </citation>
    <scope>NUCLEOTIDE SEQUENCE [LARGE SCALE GENOMIC DNA]</scope>
    <source>
        <strain evidence="3">cv. Hale</strain>
    </source>
</reference>
<dbReference type="Gene3D" id="3.30.420.10">
    <property type="entry name" value="Ribonuclease H-like superfamily/Ribonuclease H"/>
    <property type="match status" value="1"/>
</dbReference>
<dbReference type="InterPro" id="IPR036397">
    <property type="entry name" value="RNaseH_sf"/>
</dbReference>
<dbReference type="GO" id="GO:0003676">
    <property type="term" value="F:nucleic acid binding"/>
    <property type="evidence" value="ECO:0007669"/>
    <property type="project" value="InterPro"/>
</dbReference>
<proteinExistence type="predicted"/>
<dbReference type="EMBL" id="EQ973774">
    <property type="protein sequence ID" value="EEF51369.1"/>
    <property type="molecule type" value="Genomic_DNA"/>
</dbReference>
<name>B9RCU8_RICCO</name>
<dbReference type="PANTHER" id="PTHR47074">
    <property type="entry name" value="BNAC02G40300D PROTEIN"/>
    <property type="match status" value="1"/>
</dbReference>
<evidence type="ECO:0000313" key="2">
    <source>
        <dbReference type="EMBL" id="EEF51369.1"/>
    </source>
</evidence>
<dbReference type="PANTHER" id="PTHR47074:SF21">
    <property type="entry name" value="RNASE H TYPE-1 DOMAIN-CONTAINING PROTEIN"/>
    <property type="match status" value="1"/>
</dbReference>
<dbReference type="InterPro" id="IPR052929">
    <property type="entry name" value="RNase_H-like_EbsB-rel"/>
</dbReference>
<organism evidence="2 3">
    <name type="scientific">Ricinus communis</name>
    <name type="common">Castor bean</name>
    <dbReference type="NCBI Taxonomy" id="3988"/>
    <lineage>
        <taxon>Eukaryota</taxon>
        <taxon>Viridiplantae</taxon>
        <taxon>Streptophyta</taxon>
        <taxon>Embryophyta</taxon>
        <taxon>Tracheophyta</taxon>
        <taxon>Spermatophyta</taxon>
        <taxon>Magnoliopsida</taxon>
        <taxon>eudicotyledons</taxon>
        <taxon>Gunneridae</taxon>
        <taxon>Pentapetalae</taxon>
        <taxon>rosids</taxon>
        <taxon>fabids</taxon>
        <taxon>Malpighiales</taxon>
        <taxon>Euphorbiaceae</taxon>
        <taxon>Acalyphoideae</taxon>
        <taxon>Acalypheae</taxon>
        <taxon>Ricinus</taxon>
    </lineage>
</organism>
<dbReference type="InParanoid" id="B9RCU8"/>
<sequence length="155" mass="17321">MDPATPWCTWSHRSSLSGLAVVCRNSRGEVLDGVSTRSTAISPTQAEGRALLLAVELAVKLKVPHSVFESHCQMLVDNVNDESAPNLLDVDQFVIKIRDLIPSFRRALFVFVPRSCNRVADWVATATLRNSLCSFWMATPPKRLYNLIKEDQSFC</sequence>
<protein>
    <recommendedName>
        <fullName evidence="1">RNase H type-1 domain-containing protein</fullName>
    </recommendedName>
</protein>
<dbReference type="InterPro" id="IPR002156">
    <property type="entry name" value="RNaseH_domain"/>
</dbReference>
<dbReference type="InterPro" id="IPR012337">
    <property type="entry name" value="RNaseH-like_sf"/>
</dbReference>
<evidence type="ECO:0000313" key="3">
    <source>
        <dbReference type="Proteomes" id="UP000008311"/>
    </source>
</evidence>
<evidence type="ECO:0000259" key="1">
    <source>
        <dbReference type="Pfam" id="PF13456"/>
    </source>
</evidence>
<dbReference type="Pfam" id="PF13456">
    <property type="entry name" value="RVT_3"/>
    <property type="match status" value="1"/>
</dbReference>
<dbReference type="GO" id="GO:0004523">
    <property type="term" value="F:RNA-DNA hybrid ribonuclease activity"/>
    <property type="evidence" value="ECO:0007669"/>
    <property type="project" value="InterPro"/>
</dbReference>
<dbReference type="CDD" id="cd06222">
    <property type="entry name" value="RNase_H_like"/>
    <property type="match status" value="1"/>
</dbReference>
<dbReference type="eggNOG" id="ENOG502SFRN">
    <property type="taxonomic scope" value="Eukaryota"/>
</dbReference>
<dbReference type="SUPFAM" id="SSF53098">
    <property type="entry name" value="Ribonuclease H-like"/>
    <property type="match status" value="1"/>
</dbReference>
<dbReference type="InterPro" id="IPR044730">
    <property type="entry name" value="RNase_H-like_dom_plant"/>
</dbReference>